<dbReference type="EMBL" id="KB030576">
    <property type="protein sequence ID" value="ELK14256.1"/>
    <property type="molecule type" value="Genomic_DNA"/>
</dbReference>
<name>L5KTJ0_PTEAL</name>
<proteinExistence type="predicted"/>
<evidence type="ECO:0000313" key="2">
    <source>
        <dbReference type="EMBL" id="ELK14256.1"/>
    </source>
</evidence>
<keyword evidence="2" id="KW-0472">Membrane</keyword>
<dbReference type="AlphaFoldDB" id="L5KTJ0"/>
<organism evidence="2 3">
    <name type="scientific">Pteropus alecto</name>
    <name type="common">Black flying fox</name>
    <dbReference type="NCBI Taxonomy" id="9402"/>
    <lineage>
        <taxon>Eukaryota</taxon>
        <taxon>Metazoa</taxon>
        <taxon>Chordata</taxon>
        <taxon>Craniata</taxon>
        <taxon>Vertebrata</taxon>
        <taxon>Euteleostomi</taxon>
        <taxon>Mammalia</taxon>
        <taxon>Eutheria</taxon>
        <taxon>Laurasiatheria</taxon>
        <taxon>Chiroptera</taxon>
        <taxon>Yinpterochiroptera</taxon>
        <taxon>Pteropodoidea</taxon>
        <taxon>Pteropodidae</taxon>
        <taxon>Pteropodinae</taxon>
        <taxon>Pteropus</taxon>
    </lineage>
</organism>
<dbReference type="Proteomes" id="UP000010552">
    <property type="component" value="Unassembled WGS sequence"/>
</dbReference>
<gene>
    <name evidence="2" type="ORF">PAL_GLEAN10008759</name>
</gene>
<keyword evidence="2" id="KW-0812">Transmembrane</keyword>
<feature type="domain" description="Transmembrane protein TMEM132 cohesin-like" evidence="1">
    <location>
        <begin position="41"/>
        <end position="143"/>
    </location>
</feature>
<dbReference type="Pfam" id="PF23039">
    <property type="entry name" value="TMEM132_3rd"/>
    <property type="match status" value="1"/>
</dbReference>
<evidence type="ECO:0000313" key="3">
    <source>
        <dbReference type="Proteomes" id="UP000010552"/>
    </source>
</evidence>
<protein>
    <submittedName>
        <fullName evidence="2">Transmembrane protein 132B</fullName>
    </submittedName>
</protein>
<sequence>MLAAGGGAVYLRATLRPPRFQLSYWKHKLQTKTGQKESERKIKAAAGVKIMAVRISSEDQWAVQEEIDNGSVQTTATLTCVGHHLDAQSRANGSFSEILQVDFGVDNSSGLAGAQQITWQVEYPAEASASELVVAEIFVSETNFVGIVPLAMVRDEGSGKASQSLL</sequence>
<dbReference type="InterPro" id="IPR026307">
    <property type="entry name" value="TMEM132"/>
</dbReference>
<accession>L5KTJ0</accession>
<evidence type="ECO:0000259" key="1">
    <source>
        <dbReference type="Pfam" id="PF23039"/>
    </source>
</evidence>
<dbReference type="PANTHER" id="PTHR13388">
    <property type="entry name" value="DETONATOR, ISOFORM E"/>
    <property type="match status" value="1"/>
</dbReference>
<dbReference type="STRING" id="9402.L5KTJ0"/>
<dbReference type="InterPro" id="IPR055421">
    <property type="entry name" value="TMEM132_3rd"/>
</dbReference>
<dbReference type="InParanoid" id="L5KTJ0"/>
<dbReference type="PANTHER" id="PTHR13388:SF12">
    <property type="entry name" value="TRANSMEMBRANE PROTEIN 132B"/>
    <property type="match status" value="1"/>
</dbReference>
<keyword evidence="3" id="KW-1185">Reference proteome</keyword>
<reference evidence="3" key="1">
    <citation type="journal article" date="2013" name="Science">
        <title>Comparative analysis of bat genomes provides insight into the evolution of flight and immunity.</title>
        <authorList>
            <person name="Zhang G."/>
            <person name="Cowled C."/>
            <person name="Shi Z."/>
            <person name="Huang Z."/>
            <person name="Bishop-Lilly K.A."/>
            <person name="Fang X."/>
            <person name="Wynne J.W."/>
            <person name="Xiong Z."/>
            <person name="Baker M.L."/>
            <person name="Zhao W."/>
            <person name="Tachedjian M."/>
            <person name="Zhu Y."/>
            <person name="Zhou P."/>
            <person name="Jiang X."/>
            <person name="Ng J."/>
            <person name="Yang L."/>
            <person name="Wu L."/>
            <person name="Xiao J."/>
            <person name="Feng Y."/>
            <person name="Chen Y."/>
            <person name="Sun X."/>
            <person name="Zhang Y."/>
            <person name="Marsh G.A."/>
            <person name="Crameri G."/>
            <person name="Broder C.C."/>
            <person name="Frey K.G."/>
            <person name="Wang L.F."/>
            <person name="Wang J."/>
        </authorList>
    </citation>
    <scope>NUCLEOTIDE SEQUENCE [LARGE SCALE GENOMIC DNA]</scope>
</reference>